<accession>A0A7C9TMJ9</accession>
<gene>
    <name evidence="3" type="ORF">G3A44_18995</name>
</gene>
<evidence type="ECO:0000256" key="1">
    <source>
        <dbReference type="SAM" id="MobiDB-lite"/>
    </source>
</evidence>
<feature type="non-terminal residue" evidence="3">
    <location>
        <position position="127"/>
    </location>
</feature>
<dbReference type="EMBL" id="JAAGOH010000032">
    <property type="protein sequence ID" value="NDY93284.1"/>
    <property type="molecule type" value="Genomic_DNA"/>
</dbReference>
<evidence type="ECO:0000313" key="4">
    <source>
        <dbReference type="Proteomes" id="UP000484255"/>
    </source>
</evidence>
<proteinExistence type="predicted"/>
<keyword evidence="4" id="KW-1185">Reference proteome</keyword>
<feature type="compositionally biased region" description="Low complexity" evidence="1">
    <location>
        <begin position="74"/>
        <end position="96"/>
    </location>
</feature>
<comment type="caution">
    <text evidence="3">The sequence shown here is derived from an EMBL/GenBank/DDBJ whole genome shotgun (WGS) entry which is preliminary data.</text>
</comment>
<reference evidence="3 4" key="1">
    <citation type="submission" date="2020-02" db="EMBL/GenBank/DDBJ databases">
        <title>Ideonella bacterium strain TBM-1.</title>
        <authorList>
            <person name="Chen W.-M."/>
        </authorList>
    </citation>
    <scope>NUCLEOTIDE SEQUENCE [LARGE SCALE GENOMIC DNA]</scope>
    <source>
        <strain evidence="3 4">TBM-1</strain>
    </source>
</reference>
<dbReference type="RefSeq" id="WP_163459332.1">
    <property type="nucleotide sequence ID" value="NZ_JAAGOH010000032.1"/>
</dbReference>
<evidence type="ECO:0000256" key="2">
    <source>
        <dbReference type="SAM" id="SignalP"/>
    </source>
</evidence>
<dbReference type="AlphaFoldDB" id="A0A7C9TMJ9"/>
<keyword evidence="2" id="KW-0732">Signal</keyword>
<name>A0A7C9TMJ9_9BURK</name>
<dbReference type="Proteomes" id="UP000484255">
    <property type="component" value="Unassembled WGS sequence"/>
</dbReference>
<sequence>MTSSRWRAALLLLLMLALPWQAWSSGWRQAVWHQGALNPAALERGPHEPLQASPHDGPHDAHRTAPPPCHAATAGSADVPAASPADAPQDAAHHGGACQQCTACQVGLALPALSLPLPGAGAQHPPA</sequence>
<feature type="signal peptide" evidence="2">
    <location>
        <begin position="1"/>
        <end position="22"/>
    </location>
</feature>
<feature type="region of interest" description="Disordered" evidence="1">
    <location>
        <begin position="42"/>
        <end position="96"/>
    </location>
</feature>
<organism evidence="3 4">
    <name type="scientific">Ideonella livida</name>
    <dbReference type="NCBI Taxonomy" id="2707176"/>
    <lineage>
        <taxon>Bacteria</taxon>
        <taxon>Pseudomonadati</taxon>
        <taxon>Pseudomonadota</taxon>
        <taxon>Betaproteobacteria</taxon>
        <taxon>Burkholderiales</taxon>
        <taxon>Sphaerotilaceae</taxon>
        <taxon>Ideonella</taxon>
    </lineage>
</organism>
<feature type="chain" id="PRO_5028969417" description="DUF2946 domain-containing protein" evidence="2">
    <location>
        <begin position="23"/>
        <end position="127"/>
    </location>
</feature>
<evidence type="ECO:0000313" key="3">
    <source>
        <dbReference type="EMBL" id="NDY93284.1"/>
    </source>
</evidence>
<evidence type="ECO:0008006" key="5">
    <source>
        <dbReference type="Google" id="ProtNLM"/>
    </source>
</evidence>
<protein>
    <recommendedName>
        <fullName evidence="5">DUF2946 domain-containing protein</fullName>
    </recommendedName>
</protein>